<organism evidence="1">
    <name type="scientific">viral metagenome</name>
    <dbReference type="NCBI Taxonomy" id="1070528"/>
    <lineage>
        <taxon>unclassified sequences</taxon>
        <taxon>metagenomes</taxon>
        <taxon>organismal metagenomes</taxon>
    </lineage>
</organism>
<evidence type="ECO:0008006" key="2">
    <source>
        <dbReference type="Google" id="ProtNLM"/>
    </source>
</evidence>
<reference evidence="1" key="1">
    <citation type="journal article" date="2020" name="Nature">
        <title>Giant virus diversity and host interactions through global metagenomics.</title>
        <authorList>
            <person name="Schulz F."/>
            <person name="Roux S."/>
            <person name="Paez-Espino D."/>
            <person name="Jungbluth S."/>
            <person name="Walsh D.A."/>
            <person name="Denef V.J."/>
            <person name="McMahon K.D."/>
            <person name="Konstantinidis K.T."/>
            <person name="Eloe-Fadrosh E.A."/>
            <person name="Kyrpides N.C."/>
            <person name="Woyke T."/>
        </authorList>
    </citation>
    <scope>NUCLEOTIDE SEQUENCE</scope>
    <source>
        <strain evidence="1">GVMAG-M-3300023184-161</strain>
    </source>
</reference>
<dbReference type="InterPro" id="IPR011604">
    <property type="entry name" value="PDDEXK-like_dom_sf"/>
</dbReference>
<accession>A0A6C0HPZ0</accession>
<dbReference type="EMBL" id="MN739999">
    <property type="protein sequence ID" value="QHT82417.1"/>
    <property type="molecule type" value="Genomic_DNA"/>
</dbReference>
<proteinExistence type="predicted"/>
<name>A0A6C0HPZ0_9ZZZZ</name>
<evidence type="ECO:0000313" key="1">
    <source>
        <dbReference type="EMBL" id="QHT82417.1"/>
    </source>
</evidence>
<protein>
    <recommendedName>
        <fullName evidence="2">PD-(D/E)XK endonuclease-like domain-containing protein</fullName>
    </recommendedName>
</protein>
<dbReference type="AlphaFoldDB" id="A0A6C0HPZ0"/>
<sequence length="265" mass="31315">MDCLSIKNNHSRDKNIKFDEGNHIYTIDEPKYKPGKYISVTTFVHNQFDTFDSDKIIENMMKGKNWINSQYYGKTKDEIKEAWDKKRVSASGEGTKLHRRIEDYYNSKQSDTNVDINSDNDTGFRYFLNFVSCNPNLHPYRTEWTVYHEDIGMAGTIDMVYENPDGTLSIYDWKRAKDISKNNKFNKYALTECIGSIPDTKYWHYALQLNMYKSILERKYDKTVTKLALVVLHPDGTNFEIINLPIMETEINKLFDMRKTKYDKY</sequence>
<dbReference type="Gene3D" id="3.90.320.10">
    <property type="match status" value="1"/>
</dbReference>